<comment type="caution">
    <text evidence="1">The sequence shown here is derived from an EMBL/GenBank/DDBJ whole genome shotgun (WGS) entry which is preliminary data.</text>
</comment>
<dbReference type="Gene3D" id="3.30.1240.10">
    <property type="match status" value="1"/>
</dbReference>
<dbReference type="RefSeq" id="WP_377057826.1">
    <property type="nucleotide sequence ID" value="NZ_JBHLUU010000022.1"/>
</dbReference>
<keyword evidence="2" id="KW-1185">Reference proteome</keyword>
<organism evidence="1 2">
    <name type="scientific">Robertmurraya beringensis</name>
    <dbReference type="NCBI Taxonomy" id="641660"/>
    <lineage>
        <taxon>Bacteria</taxon>
        <taxon>Bacillati</taxon>
        <taxon>Bacillota</taxon>
        <taxon>Bacilli</taxon>
        <taxon>Bacillales</taxon>
        <taxon>Bacillaceae</taxon>
        <taxon>Robertmurraya</taxon>
    </lineage>
</organism>
<evidence type="ECO:0000313" key="2">
    <source>
        <dbReference type="Proteomes" id="UP001589738"/>
    </source>
</evidence>
<dbReference type="NCBIfam" id="TIGR00099">
    <property type="entry name" value="Cof-subfamily"/>
    <property type="match status" value="1"/>
</dbReference>
<dbReference type="PROSITE" id="PS01228">
    <property type="entry name" value="COF_1"/>
    <property type="match status" value="1"/>
</dbReference>
<dbReference type="Proteomes" id="UP001589738">
    <property type="component" value="Unassembled WGS sequence"/>
</dbReference>
<dbReference type="EC" id="3.1.3.-" evidence="1"/>
<dbReference type="InterPro" id="IPR023214">
    <property type="entry name" value="HAD_sf"/>
</dbReference>
<dbReference type="GO" id="GO:0016787">
    <property type="term" value="F:hydrolase activity"/>
    <property type="evidence" value="ECO:0007669"/>
    <property type="project" value="UniProtKB-KW"/>
</dbReference>
<proteinExistence type="predicted"/>
<name>A0ABV6KPX4_9BACI</name>
<dbReference type="PANTHER" id="PTHR10000:SF55">
    <property type="entry name" value="5-AMINO-6-(5-PHOSPHO-D-RIBITYLAMINO)URACIL PHOSPHATASE YCSE"/>
    <property type="match status" value="1"/>
</dbReference>
<dbReference type="CDD" id="cd07516">
    <property type="entry name" value="HAD_Pase"/>
    <property type="match status" value="1"/>
</dbReference>
<dbReference type="PANTHER" id="PTHR10000">
    <property type="entry name" value="PHOSPHOSERINE PHOSPHATASE"/>
    <property type="match status" value="1"/>
</dbReference>
<gene>
    <name evidence="1" type="ORF">ACFFHF_07495</name>
</gene>
<dbReference type="SUPFAM" id="SSF56784">
    <property type="entry name" value="HAD-like"/>
    <property type="match status" value="1"/>
</dbReference>
<accession>A0ABV6KPX4</accession>
<dbReference type="Pfam" id="PF08282">
    <property type="entry name" value="Hydrolase_3"/>
    <property type="match status" value="1"/>
</dbReference>
<sequence>MTNLIAVDLDGTLLSDENTISAENMEALTFAHNQGVMVVIATGRSYHDVKNILNESNFPMTPWIISANGSTIHHPNGEKVHSVPIDKEAAEPILKWLEDEGFYYEVFADHSLLTPKHGRELLEREAEKLRTEDPSVKEEDIQRALATQYSQTGFEFVPSYQDIIRSDADIYNILAFSFHDEKLNRGKENFLGLKGMNIVSSGKHNFEFIHENSSKGKALEKLGEILQIPLLKMAAVGDNYNDVSMLTMVGRSAAMGNADEAVKEKAHEVTLENHEHGVAHFIYRLLKK</sequence>
<dbReference type="Gene3D" id="3.40.50.1000">
    <property type="entry name" value="HAD superfamily/HAD-like"/>
    <property type="match status" value="1"/>
</dbReference>
<dbReference type="SFLD" id="SFLDG01140">
    <property type="entry name" value="C2.B:_Phosphomannomutase_and_P"/>
    <property type="match status" value="1"/>
</dbReference>
<dbReference type="SFLD" id="SFLDG01144">
    <property type="entry name" value="C2.B.4:_PGP_Like"/>
    <property type="match status" value="1"/>
</dbReference>
<dbReference type="PROSITE" id="PS01229">
    <property type="entry name" value="COF_2"/>
    <property type="match status" value="1"/>
</dbReference>
<dbReference type="InterPro" id="IPR036412">
    <property type="entry name" value="HAD-like_sf"/>
</dbReference>
<dbReference type="NCBIfam" id="TIGR01484">
    <property type="entry name" value="HAD-SF-IIB"/>
    <property type="match status" value="1"/>
</dbReference>
<dbReference type="SFLD" id="SFLDS00003">
    <property type="entry name" value="Haloacid_Dehalogenase"/>
    <property type="match status" value="1"/>
</dbReference>
<keyword evidence="1" id="KW-0378">Hydrolase</keyword>
<protein>
    <submittedName>
        <fullName evidence="1">Cof-type HAD-IIB family hydrolase</fullName>
        <ecNumber evidence="1">3.1.3.-</ecNumber>
    </submittedName>
</protein>
<dbReference type="EMBL" id="JBHLUU010000022">
    <property type="protein sequence ID" value="MFC0475100.1"/>
    <property type="molecule type" value="Genomic_DNA"/>
</dbReference>
<dbReference type="InterPro" id="IPR006379">
    <property type="entry name" value="HAD-SF_hydro_IIB"/>
</dbReference>
<evidence type="ECO:0000313" key="1">
    <source>
        <dbReference type="EMBL" id="MFC0475100.1"/>
    </source>
</evidence>
<dbReference type="InterPro" id="IPR000150">
    <property type="entry name" value="Cof"/>
</dbReference>
<reference evidence="1 2" key="1">
    <citation type="submission" date="2024-09" db="EMBL/GenBank/DDBJ databases">
        <authorList>
            <person name="Sun Q."/>
            <person name="Mori K."/>
        </authorList>
    </citation>
    <scope>NUCLEOTIDE SEQUENCE [LARGE SCALE GENOMIC DNA]</scope>
    <source>
        <strain evidence="1 2">CGMCC 1.9126</strain>
    </source>
</reference>